<reference evidence="1" key="1">
    <citation type="submission" date="2022-05" db="EMBL/GenBank/DDBJ databases">
        <title>Comparative Genomics of Spacecraft Associated Microbes.</title>
        <authorList>
            <person name="Tran M.T."/>
            <person name="Wright A."/>
            <person name="Seuylemezian A."/>
            <person name="Eisen J."/>
            <person name="Coil D."/>
        </authorList>
    </citation>
    <scope>NUCLEOTIDE SEQUENCE</scope>
    <source>
        <strain evidence="1">214.1.1</strain>
    </source>
</reference>
<organism evidence="1 2">
    <name type="scientific">Halalkalibacter oceani</name>
    <dbReference type="NCBI Taxonomy" id="1653776"/>
    <lineage>
        <taxon>Bacteria</taxon>
        <taxon>Bacillati</taxon>
        <taxon>Bacillota</taxon>
        <taxon>Bacilli</taxon>
        <taxon>Bacillales</taxon>
        <taxon>Bacillaceae</taxon>
        <taxon>Halalkalibacter</taxon>
    </lineage>
</organism>
<protein>
    <submittedName>
        <fullName evidence="1">Uncharacterized protein</fullName>
    </submittedName>
</protein>
<dbReference type="Proteomes" id="UP001139179">
    <property type="component" value="Unassembled WGS sequence"/>
</dbReference>
<proteinExistence type="predicted"/>
<comment type="caution">
    <text evidence="1">The sequence shown here is derived from an EMBL/GenBank/DDBJ whole genome shotgun (WGS) entry which is preliminary data.</text>
</comment>
<dbReference type="AlphaFoldDB" id="A0A9X2IS94"/>
<evidence type="ECO:0000313" key="2">
    <source>
        <dbReference type="Proteomes" id="UP001139179"/>
    </source>
</evidence>
<sequence length="90" mass="10497">MDTNQLQVVSLPIISTDWGEANWNPMVRAYGIKTGRRAKCKSCVFLKKTQGMYTCSLQLPIHHNPDWRACLRYEKKRKKERMLENGKVSI</sequence>
<evidence type="ECO:0000313" key="1">
    <source>
        <dbReference type="EMBL" id="MCM3716288.1"/>
    </source>
</evidence>
<name>A0A9X2IS94_9BACI</name>
<keyword evidence="2" id="KW-1185">Reference proteome</keyword>
<accession>A0A9X2IS94</accession>
<dbReference type="EMBL" id="JAMBOL010000033">
    <property type="protein sequence ID" value="MCM3716288.1"/>
    <property type="molecule type" value="Genomic_DNA"/>
</dbReference>
<gene>
    <name evidence="1" type="ORF">M3202_19780</name>
</gene>
<dbReference type="RefSeq" id="WP_251224959.1">
    <property type="nucleotide sequence ID" value="NZ_JAMBOL010000033.1"/>
</dbReference>